<dbReference type="Gene3D" id="3.90.1600.10">
    <property type="entry name" value="Palm domain of DNA polymerase"/>
    <property type="match status" value="1"/>
</dbReference>
<dbReference type="RefSeq" id="YP_010671712.1">
    <property type="nucleotide sequence ID" value="NC_070970.1"/>
</dbReference>
<dbReference type="KEGG" id="vg:77947967"/>
<dbReference type="Proteomes" id="UP000617051">
    <property type="component" value="Segment"/>
</dbReference>
<organism evidence="3 4">
    <name type="scientific">Pseudomonas phage Iggy</name>
    <dbReference type="NCBI Taxonomy" id="2592193"/>
    <lineage>
        <taxon>Viruses</taxon>
        <taxon>Duplodnaviria</taxon>
        <taxon>Heunggongvirae</taxon>
        <taxon>Uroviricota</taxon>
        <taxon>Caudoviricetes</taxon>
        <taxon>Queuovirinae</taxon>
        <taxon>Iggyvirus</taxon>
        <taxon>Iggyvirus iggy</taxon>
    </lineage>
</organism>
<evidence type="ECO:0000313" key="4">
    <source>
        <dbReference type="Proteomes" id="UP000617051"/>
    </source>
</evidence>
<dbReference type="GeneID" id="77947967"/>
<dbReference type="EMBL" id="MN029011">
    <property type="protein sequence ID" value="QEA09760.1"/>
    <property type="molecule type" value="Genomic_DNA"/>
</dbReference>
<protein>
    <submittedName>
        <fullName evidence="3">DNA polymerase</fullName>
    </submittedName>
</protein>
<keyword evidence="1" id="KW-0540">Nuclease</keyword>
<accession>A0A7S5EBM7</accession>
<dbReference type="GO" id="GO:0016787">
    <property type="term" value="F:hydrolase activity"/>
    <property type="evidence" value="ECO:0007669"/>
    <property type="project" value="UniProtKB-KW"/>
</dbReference>
<proteinExistence type="predicted"/>
<evidence type="ECO:0000256" key="2">
    <source>
        <dbReference type="ARBA" id="ARBA00022801"/>
    </source>
</evidence>
<keyword evidence="4" id="KW-1185">Reference proteome</keyword>
<dbReference type="SUPFAM" id="SSF56672">
    <property type="entry name" value="DNA/RNA polymerases"/>
    <property type="match status" value="1"/>
</dbReference>
<sequence>MRSDALGLFWRDEPPVKKTAAPKVKRKPPTPTWLNDDYLPGLEEALNAQLPVMSDGMLARWGDLPTGRGTMVFDVEIYKNYFLAAFHHLESGQLVYVESDAFGTIDVRKLEYIMTHFLTVGFNSIPFDCPITTLALAGVSVPRIKEAVDMLIQEEMPWRDMLKLYKVKQRRDFNHIDLREVAPLSGSLKIYSGRLHAKRMQDLPFPPDRVLTDDQIAITRYYCCNDLANTKLMYESLAGQLDLRVQMSAEYNIDLRSKSDAQIAEYVIGAEVAKLTGDRCHRPVVPPGTAYRYRTPNYMQHFQTQTMRDVLKVVQDAKFIVADHGSIETPPTIGDLKVPIGKGVYTMGIGGLHSTEKKTAHIASAEYKLFDIDVTSYYPSIILNQGLFPHHMGQAFLTVYRNLVNRRISAKRAKQALIAASLKIVINGSYGKLGSKWSILYAPDLLVQVTMTGQLSLLLLIEWFEMQGIQVVSANTDGIVVKPHVSQVDLMHQTIKYWEHVTNFEMEHTEYSGLYSKDVNNYIAVKTDGSVKGKGLYANPWDDGEGDRAPWMHKNPATQICVKAVTELLSRGTPVAKTIMNCTDLTQFVSVRSVRGGAVQVLEKSVPPAHRSMEELVHLAGFQPYHGGMYVLPGTEGRAWTLAEAYDTALGMLTTPEKCVYLGKSVRWYYATGNNGELVYAESGNKVAKSDGAKPLMDLPDSMPQDINYEWYITEAEKILTHIGYV</sequence>
<keyword evidence="2" id="KW-0378">Hydrolase</keyword>
<evidence type="ECO:0000256" key="1">
    <source>
        <dbReference type="ARBA" id="ARBA00022722"/>
    </source>
</evidence>
<evidence type="ECO:0000313" key="3">
    <source>
        <dbReference type="EMBL" id="QEA09760.1"/>
    </source>
</evidence>
<dbReference type="InterPro" id="IPR023211">
    <property type="entry name" value="DNA_pol_palm_dom_sf"/>
</dbReference>
<dbReference type="InterPro" id="IPR043502">
    <property type="entry name" value="DNA/RNA_pol_sf"/>
</dbReference>
<dbReference type="GO" id="GO:0004518">
    <property type="term" value="F:nuclease activity"/>
    <property type="evidence" value="ECO:0007669"/>
    <property type="project" value="UniProtKB-KW"/>
</dbReference>
<name>A0A7S5EBM7_9CAUD</name>
<reference evidence="3 4" key="1">
    <citation type="journal article" date="2020" name="Phage (New Rochelle)">
        <title>A New High-Throughput Screening Method for Phages: Enabling Crude Isolation and Fast Identification of Diverse Phages with Therapeutic Potential.</title>
        <authorList>
            <person name="Olsen N.S."/>
            <person name="Hendriksen N.B."/>
            <person name="Hansen L.H."/>
            <person name="Kot W."/>
        </authorList>
    </citation>
    <scope>NUCLEOTIDE SEQUENCE [LARGE SCALE GENOMIC DNA]</scope>
</reference>